<dbReference type="PANTHER" id="PTHR28019:SF7">
    <property type="entry name" value="SUR7 PROTEIN"/>
    <property type="match status" value="1"/>
</dbReference>
<keyword evidence="3" id="KW-1185">Reference proteome</keyword>
<proteinExistence type="predicted"/>
<dbReference type="GO" id="GO:0031505">
    <property type="term" value="P:fungal-type cell wall organization"/>
    <property type="evidence" value="ECO:0007669"/>
    <property type="project" value="TreeGrafter"/>
</dbReference>
<feature type="transmembrane region" description="Helical" evidence="1">
    <location>
        <begin position="207"/>
        <end position="232"/>
    </location>
</feature>
<comment type="caution">
    <text evidence="2">The sequence shown here is derived from an EMBL/GenBank/DDBJ whole genome shotgun (WGS) entry which is preliminary data.</text>
</comment>
<dbReference type="AlphaFoldDB" id="A0A9P4MNG2"/>
<sequence>MRVSALIPVFFSLLALILTFLCLFAGSKTTVLAGYPIITLNTSELFQNSLNTTIAKSSPKTAALINGLPVPDVAGGYDTVSRKLGLHDFYTINILNFCEGYFSPGPAPNATLKAGDIHKQFSGCTSTKALYDFNFEQILQAEINQAGHTDINLTKLQFPNAVQTGLNAFHKAQEAVFILYCFGIGFTFILFGLSLVGVFLSGRISAFINVLFASLAFVSLAFASAVVTVLAAKGSSLINKFGKDIGLAASSGGKLLALTWVATVALIVCASVWCFDCIVGRRASRQTRHEEKAGSTSS</sequence>
<name>A0A9P4MNG2_9PEZI</name>
<dbReference type="GO" id="GO:0005886">
    <property type="term" value="C:plasma membrane"/>
    <property type="evidence" value="ECO:0007669"/>
    <property type="project" value="InterPro"/>
</dbReference>
<feature type="transmembrane region" description="Helical" evidence="1">
    <location>
        <begin position="257"/>
        <end position="279"/>
    </location>
</feature>
<evidence type="ECO:0000256" key="1">
    <source>
        <dbReference type="SAM" id="Phobius"/>
    </source>
</evidence>
<keyword evidence="1" id="KW-0472">Membrane</keyword>
<keyword evidence="1" id="KW-1133">Transmembrane helix</keyword>
<accession>A0A9P4MNG2</accession>
<dbReference type="InterPro" id="IPR009571">
    <property type="entry name" value="SUR7/Rim9-like_fungi"/>
</dbReference>
<evidence type="ECO:0000313" key="2">
    <source>
        <dbReference type="EMBL" id="KAF2153686.1"/>
    </source>
</evidence>
<organism evidence="2 3">
    <name type="scientific">Myriangium duriaei CBS 260.36</name>
    <dbReference type="NCBI Taxonomy" id="1168546"/>
    <lineage>
        <taxon>Eukaryota</taxon>
        <taxon>Fungi</taxon>
        <taxon>Dikarya</taxon>
        <taxon>Ascomycota</taxon>
        <taxon>Pezizomycotina</taxon>
        <taxon>Dothideomycetes</taxon>
        <taxon>Dothideomycetidae</taxon>
        <taxon>Myriangiales</taxon>
        <taxon>Myriangiaceae</taxon>
        <taxon>Myriangium</taxon>
    </lineage>
</organism>
<protein>
    <submittedName>
        <fullName evidence="2">Uncharacterized protein</fullName>
    </submittedName>
</protein>
<dbReference type="PANTHER" id="PTHR28019">
    <property type="entry name" value="CELL MEMBRANE PROTEIN YLR413W-RELATED"/>
    <property type="match status" value="1"/>
</dbReference>
<evidence type="ECO:0000313" key="3">
    <source>
        <dbReference type="Proteomes" id="UP000799439"/>
    </source>
</evidence>
<dbReference type="GO" id="GO:0051285">
    <property type="term" value="C:cell cortex of cell tip"/>
    <property type="evidence" value="ECO:0007669"/>
    <property type="project" value="TreeGrafter"/>
</dbReference>
<feature type="transmembrane region" description="Helical" evidence="1">
    <location>
        <begin position="177"/>
        <end position="200"/>
    </location>
</feature>
<reference evidence="2" key="1">
    <citation type="journal article" date="2020" name="Stud. Mycol.">
        <title>101 Dothideomycetes genomes: a test case for predicting lifestyles and emergence of pathogens.</title>
        <authorList>
            <person name="Haridas S."/>
            <person name="Albert R."/>
            <person name="Binder M."/>
            <person name="Bloem J."/>
            <person name="Labutti K."/>
            <person name="Salamov A."/>
            <person name="Andreopoulos B."/>
            <person name="Baker S."/>
            <person name="Barry K."/>
            <person name="Bills G."/>
            <person name="Bluhm B."/>
            <person name="Cannon C."/>
            <person name="Castanera R."/>
            <person name="Culley D."/>
            <person name="Daum C."/>
            <person name="Ezra D."/>
            <person name="Gonzalez J."/>
            <person name="Henrissat B."/>
            <person name="Kuo A."/>
            <person name="Liang C."/>
            <person name="Lipzen A."/>
            <person name="Lutzoni F."/>
            <person name="Magnuson J."/>
            <person name="Mondo S."/>
            <person name="Nolan M."/>
            <person name="Ohm R."/>
            <person name="Pangilinan J."/>
            <person name="Park H.-J."/>
            <person name="Ramirez L."/>
            <person name="Alfaro M."/>
            <person name="Sun H."/>
            <person name="Tritt A."/>
            <person name="Yoshinaga Y."/>
            <person name="Zwiers L.-H."/>
            <person name="Turgeon B."/>
            <person name="Goodwin S."/>
            <person name="Spatafora J."/>
            <person name="Crous P."/>
            <person name="Grigoriev I."/>
        </authorList>
    </citation>
    <scope>NUCLEOTIDE SEQUENCE</scope>
    <source>
        <strain evidence="2">CBS 260.36</strain>
    </source>
</reference>
<dbReference type="EMBL" id="ML996084">
    <property type="protein sequence ID" value="KAF2153686.1"/>
    <property type="molecule type" value="Genomic_DNA"/>
</dbReference>
<keyword evidence="1" id="KW-0812">Transmembrane</keyword>
<dbReference type="Proteomes" id="UP000799439">
    <property type="component" value="Unassembled WGS sequence"/>
</dbReference>
<gene>
    <name evidence="2" type="ORF">K461DRAFT_266816</name>
</gene>
<dbReference type="InterPro" id="IPR052413">
    <property type="entry name" value="SUR7_domain"/>
</dbReference>
<dbReference type="Pfam" id="PF06687">
    <property type="entry name" value="SUR7"/>
    <property type="match status" value="1"/>
</dbReference>
<dbReference type="OrthoDB" id="4159154at2759"/>